<accession>A0A1C5GXN1</accession>
<dbReference type="InterPro" id="IPR010179">
    <property type="entry name" value="CRISPR-assoc_prot_Cse3"/>
</dbReference>
<keyword evidence="2" id="KW-1185">Reference proteome</keyword>
<dbReference type="OrthoDB" id="9795689at2"/>
<dbReference type="RefSeq" id="WP_088974483.1">
    <property type="nucleotide sequence ID" value="NZ_LT607753.1"/>
</dbReference>
<dbReference type="Proteomes" id="UP000198215">
    <property type="component" value="Chromosome I"/>
</dbReference>
<proteinExistence type="predicted"/>
<organism evidence="1 2">
    <name type="scientific">Micromonospora coxensis</name>
    <dbReference type="NCBI Taxonomy" id="356852"/>
    <lineage>
        <taxon>Bacteria</taxon>
        <taxon>Bacillati</taxon>
        <taxon>Actinomycetota</taxon>
        <taxon>Actinomycetes</taxon>
        <taxon>Micromonosporales</taxon>
        <taxon>Micromonosporaceae</taxon>
        <taxon>Micromonospora</taxon>
    </lineage>
</organism>
<dbReference type="SUPFAM" id="SSF117987">
    <property type="entry name" value="CRISPR-associated protein"/>
    <property type="match status" value="2"/>
</dbReference>
<gene>
    <name evidence="1" type="ORF">GA0070614_0535</name>
</gene>
<dbReference type="EMBL" id="LT607753">
    <property type="protein sequence ID" value="SCG38569.1"/>
    <property type="molecule type" value="Genomic_DNA"/>
</dbReference>
<dbReference type="NCBIfam" id="TIGR01907">
    <property type="entry name" value="casE_Cse3"/>
    <property type="match status" value="1"/>
</dbReference>
<dbReference type="SMART" id="SM01101">
    <property type="entry name" value="CRISPR_assoc"/>
    <property type="match status" value="1"/>
</dbReference>
<protein>
    <submittedName>
        <fullName evidence="1">CRISPR-associated protein, Cse3 family</fullName>
    </submittedName>
</protein>
<reference evidence="2" key="1">
    <citation type="submission" date="2016-06" db="EMBL/GenBank/DDBJ databases">
        <authorList>
            <person name="Varghese N."/>
            <person name="Submissions Spin"/>
        </authorList>
    </citation>
    <scope>NUCLEOTIDE SEQUENCE [LARGE SCALE GENOMIC DNA]</scope>
    <source>
        <strain evidence="2">DSM 45161</strain>
    </source>
</reference>
<name>A0A1C5GXN1_9ACTN</name>
<evidence type="ECO:0000313" key="2">
    <source>
        <dbReference type="Proteomes" id="UP000198215"/>
    </source>
</evidence>
<sequence length="206" mass="22268">MTAWLTRIAPDLRHPAARRDLRDITAVHRRVMSLVPDDLGEQPRQQAGVLFRLDHTTAGPVLLVQTALPPDPARLPDGYGTIDTRDVSPLLKALTTGMAVHYRIAANASKRAWKGDNAGKVVALSGEQAEQWWQRKADAHGLGLRQLRAQPQPAARGRAVPVRHAITLFEGQAVIADADQVRAAVLAGIGRGRSFGCGLLSLAPIR</sequence>
<dbReference type="Pfam" id="PF08798">
    <property type="entry name" value="CRISPR_assoc"/>
    <property type="match status" value="1"/>
</dbReference>
<dbReference type="CDD" id="cd09727">
    <property type="entry name" value="Cas6_I-E"/>
    <property type="match status" value="1"/>
</dbReference>
<dbReference type="Gene3D" id="3.30.70.1200">
    <property type="entry name" value="Crispr-associated protein, domain 1"/>
    <property type="match status" value="1"/>
</dbReference>
<evidence type="ECO:0000313" key="1">
    <source>
        <dbReference type="EMBL" id="SCG38569.1"/>
    </source>
</evidence>
<dbReference type="AlphaFoldDB" id="A0A1C5GXN1"/>
<dbReference type="Gene3D" id="3.30.70.1210">
    <property type="entry name" value="Crispr-associated protein, domain 2"/>
    <property type="match status" value="1"/>
</dbReference>